<accession>A0AA40DCE5</accession>
<reference evidence="2" key="1">
    <citation type="submission" date="2023-06" db="EMBL/GenBank/DDBJ databases">
        <title>Genome-scale phylogeny and comparative genomics of the fungal order Sordariales.</title>
        <authorList>
            <consortium name="Lawrence Berkeley National Laboratory"/>
            <person name="Hensen N."/>
            <person name="Bonometti L."/>
            <person name="Westerberg I."/>
            <person name="Brannstrom I.O."/>
            <person name="Guillou S."/>
            <person name="Cros-Aarteil S."/>
            <person name="Calhoun S."/>
            <person name="Haridas S."/>
            <person name="Kuo A."/>
            <person name="Mondo S."/>
            <person name="Pangilinan J."/>
            <person name="Riley R."/>
            <person name="Labutti K."/>
            <person name="Andreopoulos B."/>
            <person name="Lipzen A."/>
            <person name="Chen C."/>
            <person name="Yanf M."/>
            <person name="Daum C."/>
            <person name="Ng V."/>
            <person name="Clum A."/>
            <person name="Steindorff A."/>
            <person name="Ohm R."/>
            <person name="Martin F."/>
            <person name="Silar P."/>
            <person name="Natvig D."/>
            <person name="Lalanne C."/>
            <person name="Gautier V."/>
            <person name="Ament-Velasquez S.L."/>
            <person name="Kruys A."/>
            <person name="Hutchinson M.I."/>
            <person name="Powell A.J."/>
            <person name="Barry K."/>
            <person name="Miller A.N."/>
            <person name="Grigoriev I.V."/>
            <person name="Debuchy R."/>
            <person name="Gladieux P."/>
            <person name="Thoren M.H."/>
            <person name="Johannesson H."/>
        </authorList>
    </citation>
    <scope>NUCLEOTIDE SEQUENCE</scope>
    <source>
        <strain evidence="2">CBS 307.81</strain>
    </source>
</reference>
<evidence type="ECO:0000313" key="2">
    <source>
        <dbReference type="EMBL" id="KAK0671522.1"/>
    </source>
</evidence>
<sequence>MVAQELVLGCFSGVQQQPGQDDTTRGLDDNDRLKDTRPRKKRRVGSLHCISRRMNSLDTSTRSSATARRGRCLRGITTATATTTTTTTLTATKSKPGFSSCRRSRKKIPPPLDKIAMASARRCSTMSLCTAPPSPSSPSLCLGSVGRSRVGGSRLSSPPLGTTTQQAMTKQRGRRRPPSLRKLLPKIGFSWAVYETRNRHTRKVERRLAGLEGRERRAILRGLSAEEKGGKGLGKGGVERGLVEVLEGGLGVLRGDGMKMRGLEDQSLFWEEVVEAYPQSWFGRGGITGEILHGLVLMTIEARLWDREHGVRIGWMDLARERSKLVRVVDEFIAWLEKNEDEMVKKGYFCGIEGAVHVDLLGGEGDEEARTSLLEELRAMYTVEAMDIYVDFDEQLAEELGDLMARLAIDTDEEMVDVDWEDWEWWSEDGIL</sequence>
<organism evidence="2 3">
    <name type="scientific">Cercophora samala</name>
    <dbReference type="NCBI Taxonomy" id="330535"/>
    <lineage>
        <taxon>Eukaryota</taxon>
        <taxon>Fungi</taxon>
        <taxon>Dikarya</taxon>
        <taxon>Ascomycota</taxon>
        <taxon>Pezizomycotina</taxon>
        <taxon>Sordariomycetes</taxon>
        <taxon>Sordariomycetidae</taxon>
        <taxon>Sordariales</taxon>
        <taxon>Lasiosphaeriaceae</taxon>
        <taxon>Cercophora</taxon>
    </lineage>
</organism>
<gene>
    <name evidence="2" type="ORF">QBC41DRAFT_219216</name>
</gene>
<comment type="caution">
    <text evidence="2">The sequence shown here is derived from an EMBL/GenBank/DDBJ whole genome shotgun (WGS) entry which is preliminary data.</text>
</comment>
<keyword evidence="3" id="KW-1185">Reference proteome</keyword>
<dbReference type="EMBL" id="JAULSY010000020">
    <property type="protein sequence ID" value="KAK0671522.1"/>
    <property type="molecule type" value="Genomic_DNA"/>
</dbReference>
<proteinExistence type="predicted"/>
<evidence type="ECO:0000313" key="3">
    <source>
        <dbReference type="Proteomes" id="UP001174997"/>
    </source>
</evidence>
<feature type="region of interest" description="Disordered" evidence="1">
    <location>
        <begin position="146"/>
        <end position="177"/>
    </location>
</feature>
<protein>
    <submittedName>
        <fullName evidence="2">Uncharacterized protein</fullName>
    </submittedName>
</protein>
<dbReference type="Proteomes" id="UP001174997">
    <property type="component" value="Unassembled WGS sequence"/>
</dbReference>
<feature type="compositionally biased region" description="Polar residues" evidence="1">
    <location>
        <begin position="159"/>
        <end position="169"/>
    </location>
</feature>
<feature type="region of interest" description="Disordered" evidence="1">
    <location>
        <begin position="13"/>
        <end position="42"/>
    </location>
</feature>
<dbReference type="AlphaFoldDB" id="A0AA40DCE5"/>
<feature type="compositionally biased region" description="Low complexity" evidence="1">
    <location>
        <begin position="146"/>
        <end position="157"/>
    </location>
</feature>
<feature type="compositionally biased region" description="Basic and acidic residues" evidence="1">
    <location>
        <begin position="22"/>
        <end position="36"/>
    </location>
</feature>
<evidence type="ECO:0000256" key="1">
    <source>
        <dbReference type="SAM" id="MobiDB-lite"/>
    </source>
</evidence>
<name>A0AA40DCE5_9PEZI</name>